<organism evidence="4 5">
    <name type="scientific">Steroidobacter gossypii</name>
    <dbReference type="NCBI Taxonomy" id="2805490"/>
    <lineage>
        <taxon>Bacteria</taxon>
        <taxon>Pseudomonadati</taxon>
        <taxon>Pseudomonadota</taxon>
        <taxon>Gammaproteobacteria</taxon>
        <taxon>Steroidobacterales</taxon>
        <taxon>Steroidobacteraceae</taxon>
        <taxon>Steroidobacter</taxon>
    </lineage>
</organism>
<accession>A0ABS1X2E5</accession>
<comment type="caution">
    <text evidence="4">The sequence shown here is derived from an EMBL/GenBank/DDBJ whole genome shotgun (WGS) entry which is preliminary data.</text>
</comment>
<evidence type="ECO:0000313" key="4">
    <source>
        <dbReference type="EMBL" id="MBM0107337.1"/>
    </source>
</evidence>
<protein>
    <submittedName>
        <fullName evidence="4">MBL fold metallo-hydrolase</fullName>
    </submittedName>
</protein>
<dbReference type="PANTHER" id="PTHR42951">
    <property type="entry name" value="METALLO-BETA-LACTAMASE DOMAIN-CONTAINING"/>
    <property type="match status" value="1"/>
</dbReference>
<dbReference type="InterPro" id="IPR001279">
    <property type="entry name" value="Metallo-B-lactamas"/>
</dbReference>
<evidence type="ECO:0000313" key="5">
    <source>
        <dbReference type="Proteomes" id="UP000661077"/>
    </source>
</evidence>
<feature type="chain" id="PRO_5046975421" evidence="2">
    <location>
        <begin position="25"/>
        <end position="317"/>
    </location>
</feature>
<feature type="signal peptide" evidence="2">
    <location>
        <begin position="1"/>
        <end position="24"/>
    </location>
</feature>
<dbReference type="Gene3D" id="3.60.15.10">
    <property type="entry name" value="Ribonuclease Z/Hydroxyacylglutathione hydrolase-like"/>
    <property type="match status" value="1"/>
</dbReference>
<dbReference type="SMART" id="SM00849">
    <property type="entry name" value="Lactamase_B"/>
    <property type="match status" value="1"/>
</dbReference>
<dbReference type="PANTHER" id="PTHR42951:SF4">
    <property type="entry name" value="ACYL-COENZYME A THIOESTERASE MBLAC2"/>
    <property type="match status" value="1"/>
</dbReference>
<dbReference type="RefSeq" id="WP_203169451.1">
    <property type="nucleotide sequence ID" value="NZ_JAEVLS010000005.1"/>
</dbReference>
<keyword evidence="2" id="KW-0732">Signal</keyword>
<feature type="domain" description="Metallo-beta-lactamase" evidence="3">
    <location>
        <begin position="75"/>
        <end position="243"/>
    </location>
</feature>
<sequence>MASWHIGRAMLGSVALLFTLNVAASEVGDLGQLRNKVWIHGSEDCDTNRDPPLEVYRFEADTYILRQNKCLNFEAPFMYVLFGQHTAFIQDTGATEDAAQFPVYETIRKLIQQRGNPQLKLLVTHSHSHGDHTAGDAQFRGKPGVTLVEPTNEAVRNFFGFTAWPRGAATIDLGGRVLTVLPAPGHQAESLVVFDSRTGWLLTGDSVYPGRLYVWDWPAYKATVRRMVEFTRTNPVTAVMGTHIELSRTGEQFPVGASFQPNEASLVLSPEDLAQLDRLLQKAGDDPREIATNSFVVSPVGIIQRAISAIIKALSPD</sequence>
<dbReference type="Pfam" id="PF00753">
    <property type="entry name" value="Lactamase_B"/>
    <property type="match status" value="1"/>
</dbReference>
<dbReference type="Proteomes" id="UP000661077">
    <property type="component" value="Unassembled WGS sequence"/>
</dbReference>
<evidence type="ECO:0000256" key="1">
    <source>
        <dbReference type="ARBA" id="ARBA00005250"/>
    </source>
</evidence>
<dbReference type="InterPro" id="IPR050855">
    <property type="entry name" value="NDM-1-like"/>
</dbReference>
<evidence type="ECO:0000259" key="3">
    <source>
        <dbReference type="SMART" id="SM00849"/>
    </source>
</evidence>
<keyword evidence="5" id="KW-1185">Reference proteome</keyword>
<name>A0ABS1X2E5_9GAMM</name>
<dbReference type="InterPro" id="IPR036866">
    <property type="entry name" value="RibonucZ/Hydroxyglut_hydro"/>
</dbReference>
<dbReference type="SUPFAM" id="SSF56281">
    <property type="entry name" value="Metallo-hydrolase/oxidoreductase"/>
    <property type="match status" value="1"/>
</dbReference>
<comment type="similarity">
    <text evidence="1">Belongs to the metallo-beta-lactamase superfamily. Class-B beta-lactamase family.</text>
</comment>
<gene>
    <name evidence="4" type="ORF">JM946_21575</name>
</gene>
<evidence type="ECO:0000256" key="2">
    <source>
        <dbReference type="SAM" id="SignalP"/>
    </source>
</evidence>
<proteinExistence type="inferred from homology"/>
<reference evidence="4 5" key="1">
    <citation type="journal article" date="2021" name="Int. J. Syst. Evol. Microbiol.">
        <title>Steroidobacter gossypii sp. nov., isolated from soil of cotton cropping field.</title>
        <authorList>
            <person name="Huang R."/>
            <person name="Yang S."/>
            <person name="Zhen C."/>
            <person name="Liu W."/>
        </authorList>
    </citation>
    <scope>NUCLEOTIDE SEQUENCE [LARGE SCALE GENOMIC DNA]</scope>
    <source>
        <strain evidence="4 5">S1-65</strain>
    </source>
</reference>
<dbReference type="EMBL" id="JAEVLS010000005">
    <property type="protein sequence ID" value="MBM0107337.1"/>
    <property type="molecule type" value="Genomic_DNA"/>
</dbReference>